<evidence type="ECO:0000313" key="2">
    <source>
        <dbReference type="Proteomes" id="UP001157502"/>
    </source>
</evidence>
<dbReference type="EMBL" id="CM055758">
    <property type="protein sequence ID" value="KAJ7988141.1"/>
    <property type="molecule type" value="Genomic_DNA"/>
</dbReference>
<proteinExistence type="predicted"/>
<name>A0ACC2F9X3_DALPE</name>
<keyword evidence="2" id="KW-1185">Reference proteome</keyword>
<evidence type="ECO:0000313" key="1">
    <source>
        <dbReference type="EMBL" id="KAJ7988141.1"/>
    </source>
</evidence>
<accession>A0ACC2F9X3</accession>
<sequence>MRKSSCCQGQPYQHITEPPRMHTVNTPTRPIPVEKGRPTRQPPSSRSLPETSFVPRLGSSQTGASPLRLDASQTPHLPPTPSPAPSGEFQQQQPGEAGGKQKAGGTRLSGLQPTVSPLDPVSTDSSCYATRRETSPAAALSSHLPFFFAGFKNSLQVSLSRRKSHRLGL</sequence>
<comment type="caution">
    <text evidence="1">The sequence shown here is derived from an EMBL/GenBank/DDBJ whole genome shotgun (WGS) entry which is preliminary data.</text>
</comment>
<protein>
    <submittedName>
        <fullName evidence="1">Uncharacterized protein</fullName>
    </submittedName>
</protein>
<dbReference type="Proteomes" id="UP001157502">
    <property type="component" value="Chromosome 31"/>
</dbReference>
<organism evidence="1 2">
    <name type="scientific">Dallia pectoralis</name>
    <name type="common">Alaska blackfish</name>
    <dbReference type="NCBI Taxonomy" id="75939"/>
    <lineage>
        <taxon>Eukaryota</taxon>
        <taxon>Metazoa</taxon>
        <taxon>Chordata</taxon>
        <taxon>Craniata</taxon>
        <taxon>Vertebrata</taxon>
        <taxon>Euteleostomi</taxon>
        <taxon>Actinopterygii</taxon>
        <taxon>Neopterygii</taxon>
        <taxon>Teleostei</taxon>
        <taxon>Protacanthopterygii</taxon>
        <taxon>Esociformes</taxon>
        <taxon>Umbridae</taxon>
        <taxon>Dallia</taxon>
    </lineage>
</organism>
<gene>
    <name evidence="1" type="ORF">DPEC_G00320540</name>
</gene>
<reference evidence="1" key="1">
    <citation type="submission" date="2021-05" db="EMBL/GenBank/DDBJ databases">
        <authorList>
            <person name="Pan Q."/>
            <person name="Jouanno E."/>
            <person name="Zahm M."/>
            <person name="Klopp C."/>
            <person name="Cabau C."/>
            <person name="Louis A."/>
            <person name="Berthelot C."/>
            <person name="Parey E."/>
            <person name="Roest Crollius H."/>
            <person name="Montfort J."/>
            <person name="Robinson-Rechavi M."/>
            <person name="Bouchez O."/>
            <person name="Lampietro C."/>
            <person name="Lopez Roques C."/>
            <person name="Donnadieu C."/>
            <person name="Postlethwait J."/>
            <person name="Bobe J."/>
            <person name="Dillon D."/>
            <person name="Chandos A."/>
            <person name="von Hippel F."/>
            <person name="Guiguen Y."/>
        </authorList>
    </citation>
    <scope>NUCLEOTIDE SEQUENCE</scope>
    <source>
        <strain evidence="1">YG-Jan2019</strain>
    </source>
</reference>